<keyword evidence="4 10" id="KW-0812">Transmembrane</keyword>
<dbReference type="InterPro" id="IPR037654">
    <property type="entry name" value="Big1"/>
</dbReference>
<evidence type="ECO:0000256" key="5">
    <source>
        <dbReference type="ARBA" id="ARBA00022729"/>
    </source>
</evidence>
<feature type="domain" description="V-type proton ATPase subunit S1/VOA1 transmembrane" evidence="12">
    <location>
        <begin position="245"/>
        <end position="284"/>
    </location>
</feature>
<evidence type="ECO:0000256" key="11">
    <source>
        <dbReference type="SAM" id="SignalP"/>
    </source>
</evidence>
<dbReference type="GO" id="GO:0071555">
    <property type="term" value="P:cell wall organization"/>
    <property type="evidence" value="ECO:0007669"/>
    <property type="project" value="UniProtKB-KW"/>
</dbReference>
<proteinExistence type="inferred from homology"/>
<comment type="subcellular location">
    <subcellularLocation>
        <location evidence="1">Endoplasmic reticulum membrane</location>
        <topology evidence="1">Single-pass type I membrane protein</topology>
    </subcellularLocation>
</comment>
<feature type="chain" id="PRO_5020599722" description="Protein BIG1" evidence="11">
    <location>
        <begin position="17"/>
        <end position="293"/>
    </location>
</feature>
<organism evidence="13 14">
    <name type="scientific">Metschnikowia bicuspidata</name>
    <dbReference type="NCBI Taxonomy" id="27322"/>
    <lineage>
        <taxon>Eukaryota</taxon>
        <taxon>Fungi</taxon>
        <taxon>Dikarya</taxon>
        <taxon>Ascomycota</taxon>
        <taxon>Saccharomycotina</taxon>
        <taxon>Pichiomycetes</taxon>
        <taxon>Metschnikowiaceae</taxon>
        <taxon>Metschnikowia</taxon>
    </lineage>
</organism>
<feature type="signal peptide" evidence="11">
    <location>
        <begin position="1"/>
        <end position="16"/>
    </location>
</feature>
<dbReference type="GO" id="GO:0005789">
    <property type="term" value="C:endoplasmic reticulum membrane"/>
    <property type="evidence" value="ECO:0007669"/>
    <property type="project" value="UniProtKB-SubCell"/>
</dbReference>
<evidence type="ECO:0000256" key="2">
    <source>
        <dbReference type="ARBA" id="ARBA00008203"/>
    </source>
</evidence>
<name>A0A4V1J3Q4_9ASCO</name>
<accession>A0A4V1J3Q4</accession>
<sequence length="293" mass="32749">MQLLAVLASFAGSTYAFADTAPLFATPAFRSADFPYIAQSSNVCRAVKEYTQQFCSESSQPLFIYRLSSLDWQKLPLGGDSSFIHHVHYNSGSDVDLEVHRSCVVEYKDQIPVDITVSSANVIVVDLDGIDYQLDLLLAHPNVVVQGKPKFATVGSRADSIKEFLDDKLHLDLDSLNKIAHLSDSDDKGIIDEESYDLEDEYLVAEELLLANKKEIKSSSASDGISEHGSEEQKKLNLNLFTEYQFFTPGVWLSIIVSLFLVFVTTTAISWITSIELSYKSFEKQVDHEKKNE</sequence>
<dbReference type="InterPro" id="IPR046756">
    <property type="entry name" value="VAS1/VOA1_TM"/>
</dbReference>
<keyword evidence="9" id="KW-0961">Cell wall biogenesis/degradation</keyword>
<reference evidence="14" key="1">
    <citation type="journal article" date="2018" name="Nat. Microbiol.">
        <title>Leveraging single-cell genomics to expand the fungal tree of life.</title>
        <authorList>
            <person name="Ahrendt S.R."/>
            <person name="Quandt C.A."/>
            <person name="Ciobanu D."/>
            <person name="Clum A."/>
            <person name="Salamov A."/>
            <person name="Andreopoulos B."/>
            <person name="Cheng J.F."/>
            <person name="Woyke T."/>
            <person name="Pelin A."/>
            <person name="Henrissat B."/>
            <person name="Reynolds N.K."/>
            <person name="Benny G.L."/>
            <person name="Smith M.E."/>
            <person name="James T.Y."/>
            <person name="Grigoriev I.V."/>
        </authorList>
    </citation>
    <scope>NUCLEOTIDE SEQUENCE [LARGE SCALE GENOMIC DNA]</scope>
    <source>
        <strain evidence="14">Baker2002</strain>
    </source>
</reference>
<dbReference type="PANTHER" id="PTHR28285">
    <property type="entry name" value="PROTEIN BIG1"/>
    <property type="match status" value="1"/>
</dbReference>
<comment type="similarity">
    <text evidence="2">Belongs to the BIG1 family.</text>
</comment>
<evidence type="ECO:0000256" key="4">
    <source>
        <dbReference type="ARBA" id="ARBA00022692"/>
    </source>
</evidence>
<keyword evidence="6" id="KW-0256">Endoplasmic reticulum</keyword>
<evidence type="ECO:0000256" key="1">
    <source>
        <dbReference type="ARBA" id="ARBA00004115"/>
    </source>
</evidence>
<dbReference type="PANTHER" id="PTHR28285:SF1">
    <property type="entry name" value="PROTEIN BIG1"/>
    <property type="match status" value="1"/>
</dbReference>
<evidence type="ECO:0000259" key="12">
    <source>
        <dbReference type="Pfam" id="PF20520"/>
    </source>
</evidence>
<evidence type="ECO:0000256" key="7">
    <source>
        <dbReference type="ARBA" id="ARBA00022989"/>
    </source>
</evidence>
<keyword evidence="8 10" id="KW-0472">Membrane</keyword>
<dbReference type="GO" id="GO:0009272">
    <property type="term" value="P:fungal-type cell wall biogenesis"/>
    <property type="evidence" value="ECO:0007669"/>
    <property type="project" value="TreeGrafter"/>
</dbReference>
<dbReference type="Proteomes" id="UP000268321">
    <property type="component" value="Unassembled WGS sequence"/>
</dbReference>
<keyword evidence="7 10" id="KW-1133">Transmembrane helix</keyword>
<keyword evidence="14" id="KW-1185">Reference proteome</keyword>
<evidence type="ECO:0000256" key="9">
    <source>
        <dbReference type="ARBA" id="ARBA00023316"/>
    </source>
</evidence>
<evidence type="ECO:0000313" key="13">
    <source>
        <dbReference type="EMBL" id="RKP32869.1"/>
    </source>
</evidence>
<feature type="transmembrane region" description="Helical" evidence="10">
    <location>
        <begin position="251"/>
        <end position="272"/>
    </location>
</feature>
<evidence type="ECO:0000256" key="10">
    <source>
        <dbReference type="SAM" id="Phobius"/>
    </source>
</evidence>
<gene>
    <name evidence="13" type="ORF">METBISCDRAFT_25412</name>
</gene>
<dbReference type="GO" id="GO:0006078">
    <property type="term" value="P:(1-&gt;6)-beta-D-glucan biosynthetic process"/>
    <property type="evidence" value="ECO:0007669"/>
    <property type="project" value="TreeGrafter"/>
</dbReference>
<protein>
    <recommendedName>
        <fullName evidence="3">Protein BIG1</fullName>
    </recommendedName>
</protein>
<evidence type="ECO:0000256" key="8">
    <source>
        <dbReference type="ARBA" id="ARBA00023136"/>
    </source>
</evidence>
<evidence type="ECO:0000313" key="14">
    <source>
        <dbReference type="Proteomes" id="UP000268321"/>
    </source>
</evidence>
<evidence type="ECO:0000256" key="3">
    <source>
        <dbReference type="ARBA" id="ARBA00022089"/>
    </source>
</evidence>
<dbReference type="AlphaFoldDB" id="A0A4V1J3Q4"/>
<dbReference type="Pfam" id="PF20520">
    <property type="entry name" value="Ac45-VOA1_TM"/>
    <property type="match status" value="1"/>
</dbReference>
<dbReference type="OrthoDB" id="9985059at2759"/>
<keyword evidence="5 11" id="KW-0732">Signal</keyword>
<dbReference type="EMBL" id="ML004429">
    <property type="protein sequence ID" value="RKP32869.1"/>
    <property type="molecule type" value="Genomic_DNA"/>
</dbReference>
<evidence type="ECO:0000256" key="6">
    <source>
        <dbReference type="ARBA" id="ARBA00022824"/>
    </source>
</evidence>